<evidence type="ECO:0000313" key="11">
    <source>
        <dbReference type="EMBL" id="STY43894.1"/>
    </source>
</evidence>
<dbReference type="PANTHER" id="PTHR43394:SF1">
    <property type="entry name" value="ATP-BINDING CASSETTE SUB-FAMILY B MEMBER 10, MITOCHONDRIAL"/>
    <property type="match status" value="1"/>
</dbReference>
<keyword evidence="3 8" id="KW-0812">Transmembrane</keyword>
<keyword evidence="11" id="KW-0378">Hydrolase</keyword>
<dbReference type="PROSITE" id="PS00211">
    <property type="entry name" value="ABC_TRANSPORTER_1"/>
    <property type="match status" value="1"/>
</dbReference>
<dbReference type="Gene3D" id="3.40.50.300">
    <property type="entry name" value="P-loop containing nucleotide triphosphate hydrolases"/>
    <property type="match status" value="1"/>
</dbReference>
<evidence type="ECO:0000259" key="9">
    <source>
        <dbReference type="PROSITE" id="PS50893"/>
    </source>
</evidence>
<keyword evidence="4" id="KW-0547">Nucleotide-binding</keyword>
<dbReference type="Proteomes" id="UP000254879">
    <property type="component" value="Unassembled WGS sequence"/>
</dbReference>
<dbReference type="InterPro" id="IPR011527">
    <property type="entry name" value="ABC1_TM_dom"/>
</dbReference>
<dbReference type="SUPFAM" id="SSF52540">
    <property type="entry name" value="P-loop containing nucleoside triphosphate hydrolases"/>
    <property type="match status" value="1"/>
</dbReference>
<protein>
    <submittedName>
        <fullName evidence="11">Multidrug export ATP-binding/permease protein SAV1866</fullName>
        <ecNumber evidence="11">3.6.3.-</ecNumber>
    </submittedName>
</protein>
<dbReference type="InterPro" id="IPR027417">
    <property type="entry name" value="P-loop_NTPase"/>
</dbReference>
<dbReference type="FunFam" id="3.40.50.300:FF:000218">
    <property type="entry name" value="Multidrug ABC transporter ATP-binding protein"/>
    <property type="match status" value="1"/>
</dbReference>
<keyword evidence="7 8" id="KW-0472">Membrane</keyword>
<dbReference type="AlphaFoldDB" id="A0A378MDJ4"/>
<dbReference type="PANTHER" id="PTHR43394">
    <property type="entry name" value="ATP-DEPENDENT PERMEASE MDL1, MITOCHONDRIAL"/>
    <property type="match status" value="1"/>
</dbReference>
<dbReference type="FunFam" id="1.20.1560.10:FF:000053">
    <property type="entry name" value="Multidrug ABC transporter ATP-binding protein"/>
    <property type="match status" value="1"/>
</dbReference>
<dbReference type="InterPro" id="IPR017871">
    <property type="entry name" value="ABC_transporter-like_CS"/>
</dbReference>
<dbReference type="PROSITE" id="PS50929">
    <property type="entry name" value="ABC_TM1F"/>
    <property type="match status" value="1"/>
</dbReference>
<sequence>MIKRFFNYYRPYRRLFFLDFCCAIVAALLELAFPVAVNRVIDKLLPGKDWGLIVTACLALFFFYLINTGMQYIVTYYGHMLGLNIETDMRRDLFHHIQSQPFEFYDNQKTGKLMARMTTDLFEIGEVAHHGPEDIFISIMSLVGAFLLMLTIHVKLAIATFILVPVLTILLVFFNKQMTKVNTKIFKDLGTFNAGIENAISGVRVVQAFANENYEKKRFAGINALYRKSKLAFYKVMGVSTSFNYFLIRLITLFALIFGAYFSIQGDITYGDFVGFILLTNVFIRPIEKINAIIESYPKGIAGFKRFLEVIDTKPSITDTPNAVSAEPFRGDIEYRDVSFRYQDGKTVLDHIQLSIQAGESIAFVGPSGAGKTTICNLLPRFYEVTDGEIRIDDRPIKQMTLASLRSQIGVVQQDVFLFSGTVRENIAYGKLDASDAEIDEVVKLAHLEKVIAEMPDGLDTVIGERGVKLSGGQRQRLAIARMFLKNPPILILDEATSALDTETEQVIQASLQTLAVGRTTLIIAHRLATIKHADRILVVTENGIEQMGTHEELLAVPGTYRNLYDAQFRKDS</sequence>
<feature type="domain" description="ABC transmembrane type-1" evidence="10">
    <location>
        <begin position="17"/>
        <end position="299"/>
    </location>
</feature>
<keyword evidence="6 8" id="KW-1133">Transmembrane helix</keyword>
<name>A0A378MDJ4_LISGR</name>
<evidence type="ECO:0000259" key="10">
    <source>
        <dbReference type="PROSITE" id="PS50929"/>
    </source>
</evidence>
<dbReference type="InterPro" id="IPR003439">
    <property type="entry name" value="ABC_transporter-like_ATP-bd"/>
</dbReference>
<dbReference type="PROSITE" id="PS50893">
    <property type="entry name" value="ABC_TRANSPORTER_2"/>
    <property type="match status" value="1"/>
</dbReference>
<feature type="transmembrane region" description="Helical" evidence="8">
    <location>
        <begin position="158"/>
        <end position="174"/>
    </location>
</feature>
<dbReference type="Pfam" id="PF00664">
    <property type="entry name" value="ABC_membrane"/>
    <property type="match status" value="1"/>
</dbReference>
<keyword evidence="5 11" id="KW-0067">ATP-binding</keyword>
<dbReference type="SUPFAM" id="SSF90123">
    <property type="entry name" value="ABC transporter transmembrane region"/>
    <property type="match status" value="1"/>
</dbReference>
<reference evidence="11 12" key="1">
    <citation type="submission" date="2018-06" db="EMBL/GenBank/DDBJ databases">
        <authorList>
            <consortium name="Pathogen Informatics"/>
            <person name="Doyle S."/>
        </authorList>
    </citation>
    <scope>NUCLEOTIDE SEQUENCE [LARGE SCALE GENOMIC DNA]</scope>
    <source>
        <strain evidence="12">NCTC 10815</strain>
    </source>
</reference>
<accession>A0A378MDJ4</accession>
<dbReference type="SMART" id="SM00382">
    <property type="entry name" value="AAA"/>
    <property type="match status" value="1"/>
</dbReference>
<dbReference type="Gene3D" id="1.20.1560.10">
    <property type="entry name" value="ABC transporter type 1, transmembrane domain"/>
    <property type="match status" value="1"/>
</dbReference>
<dbReference type="EC" id="3.6.3.-" evidence="11"/>
<dbReference type="InterPro" id="IPR039421">
    <property type="entry name" value="Type_1_exporter"/>
</dbReference>
<organism evidence="11 12">
    <name type="scientific">Listeria grayi</name>
    <name type="common">Listeria murrayi</name>
    <dbReference type="NCBI Taxonomy" id="1641"/>
    <lineage>
        <taxon>Bacteria</taxon>
        <taxon>Bacillati</taxon>
        <taxon>Bacillota</taxon>
        <taxon>Bacilli</taxon>
        <taxon>Bacillales</taxon>
        <taxon>Listeriaceae</taxon>
        <taxon>Listeria</taxon>
    </lineage>
</organism>
<evidence type="ECO:0000313" key="12">
    <source>
        <dbReference type="Proteomes" id="UP000254879"/>
    </source>
</evidence>
<feature type="transmembrane region" description="Helical" evidence="8">
    <location>
        <begin position="243"/>
        <end position="262"/>
    </location>
</feature>
<proteinExistence type="inferred from homology"/>
<feature type="domain" description="ABC transporter" evidence="9">
    <location>
        <begin position="333"/>
        <end position="567"/>
    </location>
</feature>
<gene>
    <name evidence="11" type="ORF">NCTC10815_01203</name>
</gene>
<evidence type="ECO:0000256" key="8">
    <source>
        <dbReference type="SAM" id="Phobius"/>
    </source>
</evidence>
<dbReference type="EMBL" id="UGPG01000001">
    <property type="protein sequence ID" value="STY43894.1"/>
    <property type="molecule type" value="Genomic_DNA"/>
</dbReference>
<dbReference type="InterPro" id="IPR036640">
    <property type="entry name" value="ABC1_TM_sf"/>
</dbReference>
<comment type="similarity">
    <text evidence="2">Belongs to the ABC transporter superfamily.</text>
</comment>
<dbReference type="CDD" id="cd18549">
    <property type="entry name" value="ABC_6TM_YwjA_like"/>
    <property type="match status" value="1"/>
</dbReference>
<evidence type="ECO:0000256" key="1">
    <source>
        <dbReference type="ARBA" id="ARBA00004651"/>
    </source>
</evidence>
<evidence type="ECO:0000256" key="6">
    <source>
        <dbReference type="ARBA" id="ARBA00022989"/>
    </source>
</evidence>
<evidence type="ECO:0000256" key="7">
    <source>
        <dbReference type="ARBA" id="ARBA00023136"/>
    </source>
</evidence>
<dbReference type="Pfam" id="PF00005">
    <property type="entry name" value="ABC_tran"/>
    <property type="match status" value="1"/>
</dbReference>
<dbReference type="GO" id="GO:0015421">
    <property type="term" value="F:ABC-type oligopeptide transporter activity"/>
    <property type="evidence" value="ECO:0007669"/>
    <property type="project" value="TreeGrafter"/>
</dbReference>
<dbReference type="GO" id="GO:0005524">
    <property type="term" value="F:ATP binding"/>
    <property type="evidence" value="ECO:0007669"/>
    <property type="project" value="UniProtKB-KW"/>
</dbReference>
<evidence type="ECO:0000256" key="5">
    <source>
        <dbReference type="ARBA" id="ARBA00022840"/>
    </source>
</evidence>
<feature type="transmembrane region" description="Helical" evidence="8">
    <location>
        <begin position="49"/>
        <end position="66"/>
    </location>
</feature>
<evidence type="ECO:0000256" key="3">
    <source>
        <dbReference type="ARBA" id="ARBA00022692"/>
    </source>
</evidence>
<feature type="transmembrane region" description="Helical" evidence="8">
    <location>
        <begin position="12"/>
        <end position="37"/>
    </location>
</feature>
<dbReference type="RefSeq" id="WP_003754781.1">
    <property type="nucleotide sequence ID" value="NZ_CABKNG010000001.1"/>
</dbReference>
<evidence type="ECO:0000256" key="2">
    <source>
        <dbReference type="ARBA" id="ARBA00005417"/>
    </source>
</evidence>
<evidence type="ECO:0000256" key="4">
    <source>
        <dbReference type="ARBA" id="ARBA00022741"/>
    </source>
</evidence>
<comment type="subcellular location">
    <subcellularLocation>
        <location evidence="1">Cell membrane</location>
        <topology evidence="1">Multi-pass membrane protein</topology>
    </subcellularLocation>
</comment>
<dbReference type="GO" id="GO:0016887">
    <property type="term" value="F:ATP hydrolysis activity"/>
    <property type="evidence" value="ECO:0007669"/>
    <property type="project" value="InterPro"/>
</dbReference>
<dbReference type="InterPro" id="IPR003593">
    <property type="entry name" value="AAA+_ATPase"/>
</dbReference>
<dbReference type="GO" id="GO:0005886">
    <property type="term" value="C:plasma membrane"/>
    <property type="evidence" value="ECO:0007669"/>
    <property type="project" value="UniProtKB-SubCell"/>
</dbReference>